<dbReference type="Proteomes" id="UP000076532">
    <property type="component" value="Unassembled WGS sequence"/>
</dbReference>
<sequence length="178" mass="19627">MSAQRFRLAVVYITLRRTTTAEFEAFLSLVYPTELGVLPNPDENGWRNILSFASTCGSTALITTALAGLDAYLQPIEKVLLGDKLGIPALTKQGVREVCIRTAPPTFNEGRELGLENVVSVAILRGKTQCYRLNRASALTEALLQETLASGTPTWLRLLHARSYHRMRTGRLGVLVVR</sequence>
<gene>
    <name evidence="1" type="ORF">FIBSPDRAFT_1036161</name>
</gene>
<dbReference type="OrthoDB" id="2593747at2759"/>
<dbReference type="EMBL" id="KV417482">
    <property type="protein sequence ID" value="KZP33633.1"/>
    <property type="molecule type" value="Genomic_DNA"/>
</dbReference>
<proteinExistence type="predicted"/>
<protein>
    <submittedName>
        <fullName evidence="1">Uncharacterized protein</fullName>
    </submittedName>
</protein>
<keyword evidence="2" id="KW-1185">Reference proteome</keyword>
<evidence type="ECO:0000313" key="1">
    <source>
        <dbReference type="EMBL" id="KZP33633.1"/>
    </source>
</evidence>
<reference evidence="1 2" key="1">
    <citation type="journal article" date="2016" name="Mol. Biol. Evol.">
        <title>Comparative Genomics of Early-Diverging Mushroom-Forming Fungi Provides Insights into the Origins of Lignocellulose Decay Capabilities.</title>
        <authorList>
            <person name="Nagy L.G."/>
            <person name="Riley R."/>
            <person name="Tritt A."/>
            <person name="Adam C."/>
            <person name="Daum C."/>
            <person name="Floudas D."/>
            <person name="Sun H."/>
            <person name="Yadav J.S."/>
            <person name="Pangilinan J."/>
            <person name="Larsson K.H."/>
            <person name="Matsuura K."/>
            <person name="Barry K."/>
            <person name="Labutti K."/>
            <person name="Kuo R."/>
            <person name="Ohm R.A."/>
            <person name="Bhattacharya S.S."/>
            <person name="Shirouzu T."/>
            <person name="Yoshinaga Y."/>
            <person name="Martin F.M."/>
            <person name="Grigoriev I.V."/>
            <person name="Hibbett D.S."/>
        </authorList>
    </citation>
    <scope>NUCLEOTIDE SEQUENCE [LARGE SCALE GENOMIC DNA]</scope>
    <source>
        <strain evidence="1 2">CBS 109695</strain>
    </source>
</reference>
<evidence type="ECO:0000313" key="2">
    <source>
        <dbReference type="Proteomes" id="UP000076532"/>
    </source>
</evidence>
<name>A0A166WD44_9AGAM</name>
<dbReference type="AlphaFoldDB" id="A0A166WD44"/>
<organism evidence="1 2">
    <name type="scientific">Athelia psychrophila</name>
    <dbReference type="NCBI Taxonomy" id="1759441"/>
    <lineage>
        <taxon>Eukaryota</taxon>
        <taxon>Fungi</taxon>
        <taxon>Dikarya</taxon>
        <taxon>Basidiomycota</taxon>
        <taxon>Agaricomycotina</taxon>
        <taxon>Agaricomycetes</taxon>
        <taxon>Agaricomycetidae</taxon>
        <taxon>Atheliales</taxon>
        <taxon>Atheliaceae</taxon>
        <taxon>Athelia</taxon>
    </lineage>
</organism>
<accession>A0A166WD44</accession>